<organism evidence="2 3">
    <name type="scientific">Rhodotorula toruloides</name>
    <name type="common">Yeast</name>
    <name type="synonym">Rhodosporidium toruloides</name>
    <dbReference type="NCBI Taxonomy" id="5286"/>
    <lineage>
        <taxon>Eukaryota</taxon>
        <taxon>Fungi</taxon>
        <taxon>Dikarya</taxon>
        <taxon>Basidiomycota</taxon>
        <taxon>Pucciniomycotina</taxon>
        <taxon>Microbotryomycetes</taxon>
        <taxon>Sporidiobolales</taxon>
        <taxon>Sporidiobolaceae</taxon>
        <taxon>Rhodotorula</taxon>
    </lineage>
</organism>
<comment type="caution">
    <text evidence="2">The sequence shown here is derived from an EMBL/GenBank/DDBJ whole genome shotgun (WGS) entry which is preliminary data.</text>
</comment>
<dbReference type="AlphaFoldDB" id="A0A2T0A0J8"/>
<evidence type="ECO:0000313" key="3">
    <source>
        <dbReference type="Proteomes" id="UP000239560"/>
    </source>
</evidence>
<dbReference type="EMBL" id="LCTV02000012">
    <property type="protein sequence ID" value="PRQ71503.1"/>
    <property type="molecule type" value="Genomic_DNA"/>
</dbReference>
<feature type="region of interest" description="Disordered" evidence="1">
    <location>
        <begin position="143"/>
        <end position="162"/>
    </location>
</feature>
<evidence type="ECO:0000313" key="2">
    <source>
        <dbReference type="EMBL" id="PRQ71503.1"/>
    </source>
</evidence>
<name>A0A2T0A0J8_RHOTO</name>
<sequence length="162" mass="17274">MSCRLDRDCRWTSTTPSLSLLSHTGFLHYSAAFLGDQSLRAVAGLFRASVVNLEPSSHLAQQHGADSERLVSSFSSSSAFHLSSQPDLVPFPAALLVPAYCIASMRYLTNQCVADPLGLSCANATGSLNHAVSPLSMRVLPRSRTHEEQLTSSGAADKPKAS</sequence>
<proteinExistence type="predicted"/>
<accession>A0A2T0A0J8</accession>
<evidence type="ECO:0000256" key="1">
    <source>
        <dbReference type="SAM" id="MobiDB-lite"/>
    </source>
</evidence>
<gene>
    <name evidence="2" type="ORF">AAT19DRAFT_10361</name>
</gene>
<dbReference type="Proteomes" id="UP000239560">
    <property type="component" value="Unassembled WGS sequence"/>
</dbReference>
<protein>
    <submittedName>
        <fullName evidence="2">Uncharacterized protein</fullName>
    </submittedName>
</protein>
<reference evidence="2 3" key="1">
    <citation type="journal article" date="2018" name="Elife">
        <title>Functional genomics of lipid metabolism in the oleaginous yeast Rhodosporidium toruloides.</title>
        <authorList>
            <person name="Coradetti S.T."/>
            <person name="Pinel D."/>
            <person name="Geiselman G."/>
            <person name="Ito M."/>
            <person name="Mondo S."/>
            <person name="Reilly M.C."/>
            <person name="Cheng Y.F."/>
            <person name="Bauer S."/>
            <person name="Grigoriev I."/>
            <person name="Gladden J.M."/>
            <person name="Simmons B.A."/>
            <person name="Brem R."/>
            <person name="Arkin A.P."/>
            <person name="Skerker J.M."/>
        </authorList>
    </citation>
    <scope>NUCLEOTIDE SEQUENCE [LARGE SCALE GENOMIC DNA]</scope>
    <source>
        <strain evidence="2 3">NBRC 0880</strain>
    </source>
</reference>